<dbReference type="Pfam" id="PF09310">
    <property type="entry name" value="PD-C2-AF1"/>
    <property type="match status" value="1"/>
</dbReference>
<dbReference type="SMART" id="SM00248">
    <property type="entry name" value="ANK"/>
    <property type="match status" value="6"/>
</dbReference>
<proteinExistence type="predicted"/>
<dbReference type="PANTHER" id="PTHR24124">
    <property type="entry name" value="ANKYRIN REPEAT FAMILY A"/>
    <property type="match status" value="1"/>
</dbReference>
<feature type="repeat" description="ANK" evidence="3">
    <location>
        <begin position="120"/>
        <end position="152"/>
    </location>
</feature>
<dbReference type="Pfam" id="PF12796">
    <property type="entry name" value="Ank_2"/>
    <property type="match status" value="2"/>
</dbReference>
<name>A0ABS2Z7F9_POLSE</name>
<reference evidence="4" key="1">
    <citation type="journal article" date="2021" name="Cell">
        <title>Tracing the genetic footprints of vertebrate landing in non-teleost ray-finned fishes.</title>
        <authorList>
            <person name="Bi X."/>
            <person name="Wang K."/>
            <person name="Yang L."/>
            <person name="Pan H."/>
            <person name="Jiang H."/>
            <person name="Wei Q."/>
            <person name="Fang M."/>
            <person name="Yu H."/>
            <person name="Zhu C."/>
            <person name="Cai Y."/>
            <person name="He Y."/>
            <person name="Gan X."/>
            <person name="Zeng H."/>
            <person name="Yu D."/>
            <person name="Zhu Y."/>
            <person name="Jiang H."/>
            <person name="Qiu Q."/>
            <person name="Yang H."/>
            <person name="Zhang Y.E."/>
            <person name="Wang W."/>
            <person name="Zhu M."/>
            <person name="He S."/>
            <person name="Zhang G."/>
        </authorList>
    </citation>
    <scope>NUCLEOTIDE SEQUENCE</scope>
    <source>
        <strain evidence="4">Bchr_001</strain>
    </source>
</reference>
<evidence type="ECO:0000256" key="1">
    <source>
        <dbReference type="ARBA" id="ARBA00022737"/>
    </source>
</evidence>
<dbReference type="Proteomes" id="UP001166052">
    <property type="component" value="Unassembled WGS sequence"/>
</dbReference>
<feature type="repeat" description="ANK" evidence="3">
    <location>
        <begin position="87"/>
        <end position="119"/>
    </location>
</feature>
<keyword evidence="1" id="KW-0677">Repeat</keyword>
<gene>
    <name evidence="4" type="primary">Nfkbid_0</name>
    <name evidence="4" type="ORF">GTO92_0020827</name>
</gene>
<dbReference type="InterPro" id="IPR015389">
    <property type="entry name" value="PD-C2-AF1"/>
</dbReference>
<sequence length="313" mass="34681">LQCSAAATPFPGTQFLPLPITVPEPAPHELEEASRAIGSLPIEKLLQEDDDKDTILHIYTAKGMREYAIVAAEKMRDLKCLDAKEHHGKTPLLVAVTANQPYIVHDLLMLGADVNLVDDKGQTAIHLAATYGYLEVVLLSLATNINLEVLDFEGHTPLHCAVLTHNMMHHELNHDLTISPVKLKELERKIVEVMSCIKLLVHAGACITSQDIKNNNSVLHLAVQKGNYSLLKFFLEAKGGNYHDFINMKAHGNTALHMAAALRNDVYQEEIIKLLLYHGADPSLRNLENDQAIHLVLQGEDGEKVSFTNCYIL</sequence>
<accession>A0ABS2Z7F9</accession>
<dbReference type="InterPro" id="IPR002110">
    <property type="entry name" value="Ankyrin_rpt"/>
</dbReference>
<evidence type="ECO:0000256" key="2">
    <source>
        <dbReference type="ARBA" id="ARBA00023043"/>
    </source>
</evidence>
<organism evidence="4 5">
    <name type="scientific">Polypterus senegalus</name>
    <name type="common">Senegal bichir</name>
    <dbReference type="NCBI Taxonomy" id="55291"/>
    <lineage>
        <taxon>Eukaryota</taxon>
        <taxon>Metazoa</taxon>
        <taxon>Chordata</taxon>
        <taxon>Craniata</taxon>
        <taxon>Vertebrata</taxon>
        <taxon>Euteleostomi</taxon>
        <taxon>Actinopterygii</taxon>
        <taxon>Polypteriformes</taxon>
        <taxon>Polypteridae</taxon>
        <taxon>Polypterus</taxon>
    </lineage>
</organism>
<evidence type="ECO:0000313" key="4">
    <source>
        <dbReference type="EMBL" id="MBN3294648.1"/>
    </source>
</evidence>
<feature type="repeat" description="ANK" evidence="3">
    <location>
        <begin position="251"/>
        <end position="287"/>
    </location>
</feature>
<feature type="non-terminal residue" evidence="4">
    <location>
        <position position="313"/>
    </location>
</feature>
<feature type="non-terminal residue" evidence="4">
    <location>
        <position position="1"/>
    </location>
</feature>
<keyword evidence="2 3" id="KW-0040">ANK repeat</keyword>
<protein>
    <submittedName>
        <fullName evidence="4">IKBD inhibitor</fullName>
    </submittedName>
</protein>
<dbReference type="SUPFAM" id="SSF48403">
    <property type="entry name" value="Ankyrin repeat"/>
    <property type="match status" value="1"/>
</dbReference>
<evidence type="ECO:0000256" key="3">
    <source>
        <dbReference type="PROSITE-ProRule" id="PRU00023"/>
    </source>
</evidence>
<dbReference type="InterPro" id="IPR036770">
    <property type="entry name" value="Ankyrin_rpt-contain_sf"/>
</dbReference>
<keyword evidence="5" id="KW-1185">Reference proteome</keyword>
<evidence type="ECO:0000313" key="5">
    <source>
        <dbReference type="Proteomes" id="UP001166052"/>
    </source>
</evidence>
<comment type="caution">
    <text evidence="4">The sequence shown here is derived from an EMBL/GenBank/DDBJ whole genome shotgun (WGS) entry which is preliminary data.</text>
</comment>
<dbReference type="Gene3D" id="1.25.40.20">
    <property type="entry name" value="Ankyrin repeat-containing domain"/>
    <property type="match status" value="4"/>
</dbReference>
<dbReference type="PANTHER" id="PTHR24124:SF7">
    <property type="entry name" value="NF-KAPPA-B INHIBITOR DELTA"/>
    <property type="match status" value="1"/>
</dbReference>
<dbReference type="PRINTS" id="PR01415">
    <property type="entry name" value="ANKYRIN"/>
</dbReference>
<dbReference type="EMBL" id="JAAWVN010027609">
    <property type="protein sequence ID" value="MBN3294648.1"/>
    <property type="molecule type" value="Genomic_DNA"/>
</dbReference>
<dbReference type="PROSITE" id="PS50297">
    <property type="entry name" value="ANK_REP_REGION"/>
    <property type="match status" value="3"/>
</dbReference>
<dbReference type="PROSITE" id="PS50088">
    <property type="entry name" value="ANK_REPEAT"/>
    <property type="match status" value="3"/>
</dbReference>